<protein>
    <submittedName>
        <fullName evidence="7">Fatty acid hydroxylase family protein</fullName>
    </submittedName>
</protein>
<feature type="transmembrane region" description="Helical" evidence="5">
    <location>
        <begin position="20"/>
        <end position="42"/>
    </location>
</feature>
<dbReference type="Proteomes" id="UP000298458">
    <property type="component" value="Unassembled WGS sequence"/>
</dbReference>
<keyword evidence="3 5" id="KW-1133">Transmembrane helix</keyword>
<dbReference type="PANTHER" id="PTHR11863">
    <property type="entry name" value="STEROL DESATURASE"/>
    <property type="match status" value="1"/>
</dbReference>
<dbReference type="RefSeq" id="WP_135769222.1">
    <property type="nucleotide sequence ID" value="NZ_RQET01000013.1"/>
</dbReference>
<dbReference type="GO" id="GO:0005506">
    <property type="term" value="F:iron ion binding"/>
    <property type="evidence" value="ECO:0007669"/>
    <property type="project" value="InterPro"/>
</dbReference>
<keyword evidence="2 5" id="KW-0812">Transmembrane</keyword>
<dbReference type="GO" id="GO:0008610">
    <property type="term" value="P:lipid biosynthetic process"/>
    <property type="evidence" value="ECO:0007669"/>
    <property type="project" value="InterPro"/>
</dbReference>
<feature type="transmembrane region" description="Helical" evidence="5">
    <location>
        <begin position="96"/>
        <end position="117"/>
    </location>
</feature>
<dbReference type="GO" id="GO:0016020">
    <property type="term" value="C:membrane"/>
    <property type="evidence" value="ECO:0007669"/>
    <property type="project" value="UniProtKB-SubCell"/>
</dbReference>
<dbReference type="GO" id="GO:0016491">
    <property type="term" value="F:oxidoreductase activity"/>
    <property type="evidence" value="ECO:0007669"/>
    <property type="project" value="InterPro"/>
</dbReference>
<evidence type="ECO:0000259" key="6">
    <source>
        <dbReference type="Pfam" id="PF04116"/>
    </source>
</evidence>
<comment type="subcellular location">
    <subcellularLocation>
        <location evidence="1">Membrane</location>
    </subcellularLocation>
</comment>
<evidence type="ECO:0000256" key="5">
    <source>
        <dbReference type="SAM" id="Phobius"/>
    </source>
</evidence>
<dbReference type="EMBL" id="RQET01000013">
    <property type="protein sequence ID" value="TGK06539.1"/>
    <property type="molecule type" value="Genomic_DNA"/>
</dbReference>
<organism evidence="7 8">
    <name type="scientific">Leptospira fletcheri</name>
    <dbReference type="NCBI Taxonomy" id="2484981"/>
    <lineage>
        <taxon>Bacteria</taxon>
        <taxon>Pseudomonadati</taxon>
        <taxon>Spirochaetota</taxon>
        <taxon>Spirochaetia</taxon>
        <taxon>Leptospirales</taxon>
        <taxon>Leptospiraceae</taxon>
        <taxon>Leptospira</taxon>
    </lineage>
</organism>
<feature type="transmembrane region" description="Helical" evidence="5">
    <location>
        <begin position="170"/>
        <end position="192"/>
    </location>
</feature>
<reference evidence="7" key="1">
    <citation type="journal article" date="2019" name="PLoS Negl. Trop. Dis.">
        <title>Revisiting the worldwide diversity of Leptospira species in the environment.</title>
        <authorList>
            <person name="Vincent A.T."/>
            <person name="Schiettekatte O."/>
            <person name="Bourhy P."/>
            <person name="Veyrier F.J."/>
            <person name="Picardeau M."/>
        </authorList>
    </citation>
    <scope>NUCLEOTIDE SEQUENCE [LARGE SCALE GENOMIC DNA]</scope>
    <source>
        <strain evidence="7">SSW15</strain>
    </source>
</reference>
<sequence>MNEFGKEAILFLQEVPYSWAALLFLMENLLIFSGSVYIGHLLTKYYRDRRVVPNPPQIESKEILFAVSTLLLNTLVTLSGLWLWRIGLIRFRTDWGLYAFLDVVFLFFVMDALMYALHRIAHISWVYPLVHKTHHNYENPRPLTLFVLNPFEALGFGALWLLVLCLYDSSWIGMSVYLVLNVVFGTLGHLGVEPFPKSWLKIPILRFFTTSSFHAQHHIWVSYNFGFYTLVWDCIFRTLSPDYEESFGKVPTRGEGKEIPPKE</sequence>
<keyword evidence="8" id="KW-1185">Reference proteome</keyword>
<evidence type="ECO:0000313" key="7">
    <source>
        <dbReference type="EMBL" id="TGK06539.1"/>
    </source>
</evidence>
<evidence type="ECO:0000256" key="1">
    <source>
        <dbReference type="ARBA" id="ARBA00004370"/>
    </source>
</evidence>
<evidence type="ECO:0000256" key="3">
    <source>
        <dbReference type="ARBA" id="ARBA00022989"/>
    </source>
</evidence>
<proteinExistence type="predicted"/>
<feature type="transmembrane region" description="Helical" evidence="5">
    <location>
        <begin position="143"/>
        <end position="164"/>
    </location>
</feature>
<dbReference type="AlphaFoldDB" id="A0A4V3JCL2"/>
<evidence type="ECO:0000256" key="2">
    <source>
        <dbReference type="ARBA" id="ARBA00022692"/>
    </source>
</evidence>
<dbReference type="Pfam" id="PF04116">
    <property type="entry name" value="FA_hydroxylase"/>
    <property type="match status" value="1"/>
</dbReference>
<evidence type="ECO:0000313" key="8">
    <source>
        <dbReference type="Proteomes" id="UP000298458"/>
    </source>
</evidence>
<dbReference type="OrthoDB" id="9770329at2"/>
<evidence type="ECO:0000256" key="4">
    <source>
        <dbReference type="ARBA" id="ARBA00023136"/>
    </source>
</evidence>
<dbReference type="InterPro" id="IPR006694">
    <property type="entry name" value="Fatty_acid_hydroxylase"/>
</dbReference>
<feature type="transmembrane region" description="Helical" evidence="5">
    <location>
        <begin position="63"/>
        <end position="84"/>
    </location>
</feature>
<feature type="domain" description="Fatty acid hydroxylase" evidence="6">
    <location>
        <begin position="103"/>
        <end position="238"/>
    </location>
</feature>
<name>A0A4V3JCL2_9LEPT</name>
<accession>A0A4V3JCL2</accession>
<keyword evidence="4 5" id="KW-0472">Membrane</keyword>
<comment type="caution">
    <text evidence="7">The sequence shown here is derived from an EMBL/GenBank/DDBJ whole genome shotgun (WGS) entry which is preliminary data.</text>
</comment>
<gene>
    <name evidence="7" type="ORF">EHO60_16075</name>
</gene>
<dbReference type="InterPro" id="IPR050307">
    <property type="entry name" value="Sterol_Desaturase_Related"/>
</dbReference>